<feature type="non-terminal residue" evidence="8">
    <location>
        <position position="1"/>
    </location>
</feature>
<protein>
    <recommendedName>
        <fullName evidence="10">Cleft lip and palate associated transmembrane protein</fullName>
    </recommendedName>
</protein>
<keyword evidence="9" id="KW-1185">Reference proteome</keyword>
<sequence>LIFENITGKYYPLLYLNKYWNLASDYMPINETTKTLELHLTYSPISLFKWQMYESQRMRQKWFSLLGDEPEQTEEEQDSIKRTLVETNPYLLGITMIVTLVHTVFEFLAFKNDIQFWRSRKTLEGLSVRSVFFNVFQSVIVLLYVMDNETNTVIIISCFVGLLIEIWKINKAVDIKVDKENLWFGIIPRISFADKETYVESETKQYDMMAFKYLSWLLFPLLLCYAVYSLLYVEHKGWYSWVLSMLYGFLLTFGFIMMTPQLFINYKMKSVAHLPWRMMTYKALNTFIDDLFAFVIKMPTLYRLGCFRDDIVFFIALYQRWIYPIDPKRVNEFGTTGEMVDNTAVTAEQESKESKANENGAMTTEAEVVSDKKND</sequence>
<evidence type="ECO:0008006" key="10">
    <source>
        <dbReference type="Google" id="ProtNLM"/>
    </source>
</evidence>
<evidence type="ECO:0000256" key="3">
    <source>
        <dbReference type="ARBA" id="ARBA00022692"/>
    </source>
</evidence>
<keyword evidence="5 7" id="KW-0472">Membrane</keyword>
<evidence type="ECO:0000256" key="2">
    <source>
        <dbReference type="ARBA" id="ARBA00009310"/>
    </source>
</evidence>
<feature type="transmembrane region" description="Helical" evidence="7">
    <location>
        <begin position="131"/>
        <end position="146"/>
    </location>
</feature>
<accession>A0ABN8PCQ4</accession>
<feature type="transmembrane region" description="Helical" evidence="7">
    <location>
        <begin position="90"/>
        <end position="110"/>
    </location>
</feature>
<evidence type="ECO:0000256" key="6">
    <source>
        <dbReference type="SAM" id="MobiDB-lite"/>
    </source>
</evidence>
<evidence type="ECO:0000313" key="8">
    <source>
        <dbReference type="EMBL" id="CAH3141160.1"/>
    </source>
</evidence>
<keyword evidence="3 7" id="KW-0812">Transmembrane</keyword>
<dbReference type="Pfam" id="PF05602">
    <property type="entry name" value="CLPTM1"/>
    <property type="match status" value="1"/>
</dbReference>
<comment type="caution">
    <text evidence="8">The sequence shown here is derived from an EMBL/GenBank/DDBJ whole genome shotgun (WGS) entry which is preliminary data.</text>
</comment>
<evidence type="ECO:0000256" key="4">
    <source>
        <dbReference type="ARBA" id="ARBA00022989"/>
    </source>
</evidence>
<dbReference type="PANTHER" id="PTHR21347">
    <property type="entry name" value="CLEFT LIP AND PALATE ASSOCIATED TRANSMEMBRANE PROTEIN-RELATED"/>
    <property type="match status" value="1"/>
</dbReference>
<gene>
    <name evidence="8" type="ORF">PEVE_00042082</name>
</gene>
<dbReference type="Proteomes" id="UP001159427">
    <property type="component" value="Unassembled WGS sequence"/>
</dbReference>
<proteinExistence type="inferred from homology"/>
<dbReference type="InterPro" id="IPR008429">
    <property type="entry name" value="CLPTM1"/>
</dbReference>
<dbReference type="EMBL" id="CALNXI010000814">
    <property type="protein sequence ID" value="CAH3141160.1"/>
    <property type="molecule type" value="Genomic_DNA"/>
</dbReference>
<evidence type="ECO:0000313" key="9">
    <source>
        <dbReference type="Proteomes" id="UP001159427"/>
    </source>
</evidence>
<dbReference type="PANTHER" id="PTHR21347:SF14">
    <property type="entry name" value="LIPID SCRAMBLASE CLPTM1-RELATED"/>
    <property type="match status" value="1"/>
</dbReference>
<comment type="similarity">
    <text evidence="2">Belongs to the CLPTM1 family.</text>
</comment>
<feature type="region of interest" description="Disordered" evidence="6">
    <location>
        <begin position="344"/>
        <end position="375"/>
    </location>
</feature>
<feature type="transmembrane region" description="Helical" evidence="7">
    <location>
        <begin position="152"/>
        <end position="169"/>
    </location>
</feature>
<reference evidence="8 9" key="1">
    <citation type="submission" date="2022-05" db="EMBL/GenBank/DDBJ databases">
        <authorList>
            <consortium name="Genoscope - CEA"/>
            <person name="William W."/>
        </authorList>
    </citation>
    <scope>NUCLEOTIDE SEQUENCE [LARGE SCALE GENOMIC DNA]</scope>
</reference>
<organism evidence="8 9">
    <name type="scientific">Porites evermanni</name>
    <dbReference type="NCBI Taxonomy" id="104178"/>
    <lineage>
        <taxon>Eukaryota</taxon>
        <taxon>Metazoa</taxon>
        <taxon>Cnidaria</taxon>
        <taxon>Anthozoa</taxon>
        <taxon>Hexacorallia</taxon>
        <taxon>Scleractinia</taxon>
        <taxon>Fungiina</taxon>
        <taxon>Poritidae</taxon>
        <taxon>Porites</taxon>
    </lineage>
</organism>
<evidence type="ECO:0000256" key="5">
    <source>
        <dbReference type="ARBA" id="ARBA00023136"/>
    </source>
</evidence>
<name>A0ABN8PCQ4_9CNID</name>
<comment type="subcellular location">
    <subcellularLocation>
        <location evidence="1">Membrane</location>
        <topology evidence="1">Multi-pass membrane protein</topology>
    </subcellularLocation>
</comment>
<feature type="transmembrane region" description="Helical" evidence="7">
    <location>
        <begin position="213"/>
        <end position="232"/>
    </location>
</feature>
<keyword evidence="4 7" id="KW-1133">Transmembrane helix</keyword>
<feature type="transmembrane region" description="Helical" evidence="7">
    <location>
        <begin position="238"/>
        <end position="259"/>
    </location>
</feature>
<evidence type="ECO:0000256" key="1">
    <source>
        <dbReference type="ARBA" id="ARBA00004141"/>
    </source>
</evidence>
<evidence type="ECO:0000256" key="7">
    <source>
        <dbReference type="SAM" id="Phobius"/>
    </source>
</evidence>